<dbReference type="InterPro" id="IPR036291">
    <property type="entry name" value="NAD(P)-bd_dom_sf"/>
</dbReference>
<comment type="caution">
    <text evidence="15">The sequence shown here is derived from an EMBL/GenBank/DDBJ whole genome shotgun (WGS) entry which is preliminary data.</text>
</comment>
<comment type="catalytic activity">
    <reaction evidence="11">
        <text>2-deoxy-scyllo-inosamine + NADP(+) = 3-amino-2,3-dideoxy-scyllo-inosose + NADPH + H(+)</text>
        <dbReference type="Rhea" id="RHEA:33879"/>
        <dbReference type="ChEBI" id="CHEBI:15378"/>
        <dbReference type="ChEBI" id="CHEBI:57783"/>
        <dbReference type="ChEBI" id="CHEBI:58349"/>
        <dbReference type="ChEBI" id="CHEBI:65002"/>
        <dbReference type="ChEBI" id="CHEBI:65003"/>
        <dbReference type="EC" id="1.1.1.329"/>
    </reaction>
</comment>
<comment type="function">
    <text evidence="5">Catalyzes the oxidation of 2-deoxy-scyllo-inosamine (DOIA) with NAD(+) or NADP(+), forming 3-amino-2,3-dideoxy-scyllo-inosose (amino-DOI).</text>
</comment>
<evidence type="ECO:0000256" key="2">
    <source>
        <dbReference type="ARBA" id="ARBA00022723"/>
    </source>
</evidence>
<comment type="cofactor">
    <cofactor evidence="1 12">
        <name>Zn(2+)</name>
        <dbReference type="ChEBI" id="CHEBI:29105"/>
    </cofactor>
</comment>
<evidence type="ECO:0000256" key="5">
    <source>
        <dbReference type="ARBA" id="ARBA00037678"/>
    </source>
</evidence>
<gene>
    <name evidence="15" type="primary">adh_2</name>
    <name evidence="15" type="ORF">SRB5_44650</name>
</gene>
<evidence type="ECO:0000256" key="3">
    <source>
        <dbReference type="ARBA" id="ARBA00022833"/>
    </source>
</evidence>
<dbReference type="InterPro" id="IPR013149">
    <property type="entry name" value="ADH-like_C"/>
</dbReference>
<evidence type="ECO:0000313" key="16">
    <source>
        <dbReference type="Proteomes" id="UP000466345"/>
    </source>
</evidence>
<comment type="pathway">
    <text evidence="6">Metabolic intermediate biosynthesis; 2-deoxystreptamine biosynthesis; 2-deoxystreptamine from D-glucose 6-phosphate: step 3/4.</text>
</comment>
<comment type="similarity">
    <text evidence="7">Belongs to the zinc-containing alcohol dehydrogenase family. DOIA dehydrogenase subfamily.</text>
</comment>
<evidence type="ECO:0000256" key="10">
    <source>
        <dbReference type="ARBA" id="ARBA00048685"/>
    </source>
</evidence>
<feature type="domain" description="Alcohol dehydrogenase-like N-terminal" evidence="14">
    <location>
        <begin position="27"/>
        <end position="146"/>
    </location>
</feature>
<dbReference type="InterPro" id="IPR013154">
    <property type="entry name" value="ADH-like_N"/>
</dbReference>
<dbReference type="GO" id="GO:0008270">
    <property type="term" value="F:zinc ion binding"/>
    <property type="evidence" value="ECO:0007669"/>
    <property type="project" value="InterPro"/>
</dbReference>
<sequence>MRFARASVMTGPRTMEIREFPLPALEPDDGLLKVEAAGVCGSDVKSFFGDLSPRILGHENVGTVSAIGRSAAQRWGLAEGDRVVLEEYLPCGHCDFCRSSEFRLCLDSDPSTNPSALRFGRTPLTVAPSLWGGFSDYLYLHPRTVAHRLPTHVPAVEASLALPISNGYEWVYREGRVRPGDVVVILGPGQQGLGATIAAKAAGAGLVIVTGLARDKERLEVARAFGADHTLYADDTDVLERIRELTNGSYADVVVDTAAGNESTLSLALDAVRKRGKVIVAAAAMRPLDGLDFFKINRKYLTVQGVRGHSYQAVEWAIDLIAGGRYPLHLMCSLEVGIDHADQAILATAGEGPTPAIHASVVPA</sequence>
<evidence type="ECO:0000313" key="15">
    <source>
        <dbReference type="EMBL" id="MQY14301.1"/>
    </source>
</evidence>
<dbReference type="EMBL" id="WEGJ01000020">
    <property type="protein sequence ID" value="MQY14301.1"/>
    <property type="molecule type" value="Genomic_DNA"/>
</dbReference>
<evidence type="ECO:0000256" key="12">
    <source>
        <dbReference type="RuleBase" id="RU361277"/>
    </source>
</evidence>
<feature type="domain" description="Alcohol dehydrogenase-like C-terminal" evidence="13">
    <location>
        <begin position="192"/>
        <end position="322"/>
    </location>
</feature>
<evidence type="ECO:0000256" key="7">
    <source>
        <dbReference type="ARBA" id="ARBA00038004"/>
    </source>
</evidence>
<dbReference type="PANTHER" id="PTHR43401:SF2">
    <property type="entry name" value="L-THREONINE 3-DEHYDROGENASE"/>
    <property type="match status" value="1"/>
</dbReference>
<evidence type="ECO:0000256" key="11">
    <source>
        <dbReference type="ARBA" id="ARBA00049085"/>
    </source>
</evidence>
<organism evidence="15 16">
    <name type="scientific">Streptomyces smaragdinus</name>
    <dbReference type="NCBI Taxonomy" id="2585196"/>
    <lineage>
        <taxon>Bacteria</taxon>
        <taxon>Bacillati</taxon>
        <taxon>Actinomycetota</taxon>
        <taxon>Actinomycetes</taxon>
        <taxon>Kitasatosporales</taxon>
        <taxon>Streptomycetaceae</taxon>
        <taxon>Streptomyces</taxon>
    </lineage>
</organism>
<dbReference type="Proteomes" id="UP000466345">
    <property type="component" value="Unassembled WGS sequence"/>
</dbReference>
<evidence type="ECO:0000259" key="14">
    <source>
        <dbReference type="Pfam" id="PF08240"/>
    </source>
</evidence>
<evidence type="ECO:0000256" key="4">
    <source>
        <dbReference type="ARBA" id="ARBA00023002"/>
    </source>
</evidence>
<accession>A0A7K0CLK7</accession>
<evidence type="ECO:0000256" key="6">
    <source>
        <dbReference type="ARBA" id="ARBA00037908"/>
    </source>
</evidence>
<evidence type="ECO:0000256" key="9">
    <source>
        <dbReference type="ARBA" id="ARBA00039387"/>
    </source>
</evidence>
<protein>
    <recommendedName>
        <fullName evidence="9">2-deoxy-scyllo-inosamine dehydrogenase</fullName>
        <ecNumber evidence="8">1.1.1.329</ecNumber>
    </recommendedName>
</protein>
<dbReference type="GO" id="GO:0016491">
    <property type="term" value="F:oxidoreductase activity"/>
    <property type="evidence" value="ECO:0007669"/>
    <property type="project" value="UniProtKB-KW"/>
</dbReference>
<dbReference type="PANTHER" id="PTHR43401">
    <property type="entry name" value="L-THREONINE 3-DEHYDROGENASE"/>
    <property type="match status" value="1"/>
</dbReference>
<dbReference type="InterPro" id="IPR002328">
    <property type="entry name" value="ADH_Zn_CS"/>
</dbReference>
<name>A0A7K0CLK7_9ACTN</name>
<comment type="catalytic activity">
    <reaction evidence="10">
        <text>2-deoxy-scyllo-inosamine + NAD(+) = 3-amino-2,3-dideoxy-scyllo-inosose + NADH + H(+)</text>
        <dbReference type="Rhea" id="RHEA:33883"/>
        <dbReference type="ChEBI" id="CHEBI:15378"/>
        <dbReference type="ChEBI" id="CHEBI:57540"/>
        <dbReference type="ChEBI" id="CHEBI:57945"/>
        <dbReference type="ChEBI" id="CHEBI:65002"/>
        <dbReference type="ChEBI" id="CHEBI:65003"/>
        <dbReference type="EC" id="1.1.1.329"/>
    </reaction>
</comment>
<dbReference type="Gene3D" id="3.90.180.10">
    <property type="entry name" value="Medium-chain alcohol dehydrogenases, catalytic domain"/>
    <property type="match status" value="1"/>
</dbReference>
<evidence type="ECO:0000259" key="13">
    <source>
        <dbReference type="Pfam" id="PF00107"/>
    </source>
</evidence>
<dbReference type="SUPFAM" id="SSF51735">
    <property type="entry name" value="NAD(P)-binding Rossmann-fold domains"/>
    <property type="match status" value="1"/>
</dbReference>
<keyword evidence="4 15" id="KW-0560">Oxidoreductase</keyword>
<evidence type="ECO:0000256" key="1">
    <source>
        <dbReference type="ARBA" id="ARBA00001947"/>
    </source>
</evidence>
<dbReference type="PROSITE" id="PS00059">
    <property type="entry name" value="ADH_ZINC"/>
    <property type="match status" value="1"/>
</dbReference>
<dbReference type="Pfam" id="PF08240">
    <property type="entry name" value="ADH_N"/>
    <property type="match status" value="1"/>
</dbReference>
<dbReference type="OrthoDB" id="9797931at2"/>
<keyword evidence="2 12" id="KW-0479">Metal-binding</keyword>
<proteinExistence type="inferred from homology"/>
<keyword evidence="3 12" id="KW-0862">Zinc</keyword>
<dbReference type="EC" id="1.1.1.329" evidence="8"/>
<dbReference type="InterPro" id="IPR050129">
    <property type="entry name" value="Zn_alcohol_dh"/>
</dbReference>
<evidence type="ECO:0000256" key="8">
    <source>
        <dbReference type="ARBA" id="ARBA00039102"/>
    </source>
</evidence>
<dbReference type="Pfam" id="PF00107">
    <property type="entry name" value="ADH_zinc_N"/>
    <property type="match status" value="1"/>
</dbReference>
<dbReference type="RefSeq" id="WP_153454858.1">
    <property type="nucleotide sequence ID" value="NZ_WEGJ01000020.1"/>
</dbReference>
<reference evidence="15 16" key="1">
    <citation type="submission" date="2019-10" db="EMBL/GenBank/DDBJ databases">
        <title>Streptomyces smaragdinus sp. nov. and Streptomyces fabii sp. nov., isolated from the gut of fungus growing-termite Macrotermes natalensis.</title>
        <authorList>
            <person name="Schwitalla J."/>
            <person name="Benndorf R."/>
            <person name="Martin K."/>
            <person name="De Beer W."/>
            <person name="Kaster A.-K."/>
            <person name="Vollmers J."/>
            <person name="Poulsen M."/>
            <person name="Beemelmanns C."/>
        </authorList>
    </citation>
    <scope>NUCLEOTIDE SEQUENCE [LARGE SCALE GENOMIC DNA]</scope>
    <source>
        <strain evidence="15 16">RB5</strain>
    </source>
</reference>
<dbReference type="InterPro" id="IPR011032">
    <property type="entry name" value="GroES-like_sf"/>
</dbReference>
<dbReference type="Gene3D" id="3.40.50.720">
    <property type="entry name" value="NAD(P)-binding Rossmann-like Domain"/>
    <property type="match status" value="1"/>
</dbReference>
<keyword evidence="16" id="KW-1185">Reference proteome</keyword>
<dbReference type="SUPFAM" id="SSF50129">
    <property type="entry name" value="GroES-like"/>
    <property type="match status" value="1"/>
</dbReference>
<dbReference type="AlphaFoldDB" id="A0A7K0CLK7"/>